<keyword evidence="3" id="KW-1185">Reference proteome</keyword>
<evidence type="ECO:0000259" key="1">
    <source>
        <dbReference type="Pfam" id="PF00149"/>
    </source>
</evidence>
<name>A0A926DVF9_9FIRM</name>
<dbReference type="RefSeq" id="WP_249289838.1">
    <property type="nucleotide sequence ID" value="NZ_JACRSQ010000016.1"/>
</dbReference>
<reference evidence="2" key="1">
    <citation type="submission" date="2020-08" db="EMBL/GenBank/DDBJ databases">
        <title>Genome public.</title>
        <authorList>
            <person name="Liu C."/>
            <person name="Sun Q."/>
        </authorList>
    </citation>
    <scope>NUCLEOTIDE SEQUENCE</scope>
    <source>
        <strain evidence="2">NSJ-32</strain>
    </source>
</reference>
<dbReference type="Pfam" id="PF00149">
    <property type="entry name" value="Metallophos"/>
    <property type="match status" value="1"/>
</dbReference>
<dbReference type="PANTHER" id="PTHR43143:SF1">
    <property type="entry name" value="SERINE_THREONINE-PROTEIN PHOSPHATASE CPPED1"/>
    <property type="match status" value="1"/>
</dbReference>
<comment type="caution">
    <text evidence="2">The sequence shown here is derived from an EMBL/GenBank/DDBJ whole genome shotgun (WGS) entry which is preliminary data.</text>
</comment>
<accession>A0A926DVF9</accession>
<feature type="domain" description="Calcineurin-like phosphoesterase" evidence="1">
    <location>
        <begin position="40"/>
        <end position="277"/>
    </location>
</feature>
<evidence type="ECO:0000313" key="3">
    <source>
        <dbReference type="Proteomes" id="UP000657006"/>
    </source>
</evidence>
<dbReference type="Gene3D" id="3.60.21.10">
    <property type="match status" value="1"/>
</dbReference>
<dbReference type="SUPFAM" id="SSF56300">
    <property type="entry name" value="Metallo-dependent phosphatases"/>
    <property type="match status" value="1"/>
</dbReference>
<gene>
    <name evidence="2" type="ORF">H8730_11255</name>
</gene>
<dbReference type="AlphaFoldDB" id="A0A926DVF9"/>
<protein>
    <submittedName>
        <fullName evidence="2">Metallophosphoesterase</fullName>
    </submittedName>
</protein>
<dbReference type="Proteomes" id="UP000657006">
    <property type="component" value="Unassembled WGS sequence"/>
</dbReference>
<sequence length="347" mass="39339">MPGQKSSSCTEESKMNHLKYLTDHYDESIEKIKTIGAPLNFVFITDLHNRLNEFATKGEAGKYELAVNAIDSIQYILDRCPEISFVVNGGDIGNDYHPDPEQIRASHREVMDALYRLSAPVHCCVGNHDDAIGNAIDRGNDTQPFAILPEEIHRLCMKNNPTGENYYFFDHASLDYRFIFLNTSDKPYLLNEQGQYPFGWRLEVSDKQADWLELALQTEKKILIFSHSPIHNAGIYGTIEYPLGIKPYDDLLNGPRIYYAIKRCPRVIAMIAGHVHYDNLLYDDGILSITSLCSFVQEWAPGCPKRKIGSITETAFDVFSITDTQLFITRFGAGEDRVANIMRGIDL</sequence>
<evidence type="ECO:0000313" key="2">
    <source>
        <dbReference type="EMBL" id="MBC8544124.1"/>
    </source>
</evidence>
<dbReference type="InterPro" id="IPR051918">
    <property type="entry name" value="STPP_CPPED1"/>
</dbReference>
<organism evidence="2 3">
    <name type="scientific">Bianquea renquensis</name>
    <dbReference type="NCBI Taxonomy" id="2763661"/>
    <lineage>
        <taxon>Bacteria</taxon>
        <taxon>Bacillati</taxon>
        <taxon>Bacillota</taxon>
        <taxon>Clostridia</taxon>
        <taxon>Eubacteriales</taxon>
        <taxon>Bianqueaceae</taxon>
        <taxon>Bianquea</taxon>
    </lineage>
</organism>
<dbReference type="EMBL" id="JACRSQ010000016">
    <property type="protein sequence ID" value="MBC8544124.1"/>
    <property type="molecule type" value="Genomic_DNA"/>
</dbReference>
<proteinExistence type="predicted"/>
<dbReference type="GO" id="GO:0016787">
    <property type="term" value="F:hydrolase activity"/>
    <property type="evidence" value="ECO:0007669"/>
    <property type="project" value="InterPro"/>
</dbReference>
<dbReference type="InterPro" id="IPR029052">
    <property type="entry name" value="Metallo-depent_PP-like"/>
</dbReference>
<dbReference type="InterPro" id="IPR004843">
    <property type="entry name" value="Calcineurin-like_PHP"/>
</dbReference>
<dbReference type="PANTHER" id="PTHR43143">
    <property type="entry name" value="METALLOPHOSPHOESTERASE, CALCINEURIN SUPERFAMILY"/>
    <property type="match status" value="1"/>
</dbReference>